<keyword evidence="2" id="KW-0812">Transmembrane</keyword>
<sequence length="817" mass="91603">MEYLLFVLLLISFIILITIKNNFSSQLLLLQKKMDDLAREITRLQSKMIEQPIIVKPEEQTQVVEKPVAHTAPVITPFVEEKKEVEKPIEQVVVPTPPKEEPVQTPVLEEKEEVEEALPPIELNAPRVTPPLPPEKPGFFERNPDLEKFIGENLANKIGIGILVLGIGFFVKYAIDQDWINEIGRVLIGIACGGILIGVAHWMRKTFAAFSSVLVGGGIAVLYFTIAIAFHEYALFSQTAAFILMVIITGFTIVLSLAYNRIELAVVGILGGFASPFMVSTGEGNYVVLFTYILILDVGMLVLAYYKKWNLVNIIAYVFTLILFGSWLGAKYDGTNVGMMRGGIVFATLFYLVFFAMNIINNIRNRVTFQSIEITLLLSNTFCYYAAGMYILDNAAGENFKGLFTALLGIFNFIFAYSLYKNERVDRNLVFLLIGLVLTFISLAAPVQLEGNYITLFWAAEAVLLLWLSQKSGIRLMKLASVLVMALMIISLVMDWEQLYFSDATELTVIVNKAYITSIAVLLSIAGTLHFLKFETDEYQEYVKPYRLLLNLGGILLLYASQFLELQYQLPRFVDDFTAVLIIIGCYNLLFITALLLAESKLGLPEQLRQAFSGWGAVAILSFLLFYHGQTIEARDNYLTGNATFTGFGFHYVYIALLLVISVLTLRRVQQLTSFNEASHNIYSWVYISFFVFLASAELDHTVLLIGYSGIESMDHILTQNHKIGFPILWGIASFLLIAIGLKTKKKHLRIISLTLLLITLVKLFVVDIRGISEGGKIAAFISLGILLLVVSFMYQRLKKLLLADEPVQNSDQTEGK</sequence>
<keyword evidence="1" id="KW-0175">Coiled coil</keyword>
<dbReference type="Proteomes" id="UP001597112">
    <property type="component" value="Unassembled WGS sequence"/>
</dbReference>
<feature type="transmembrane region" description="Helical" evidence="2">
    <location>
        <begin position="154"/>
        <end position="171"/>
    </location>
</feature>
<protein>
    <submittedName>
        <fullName evidence="3">DUF2339 domain-containing protein</fullName>
    </submittedName>
</protein>
<feature type="transmembrane region" description="Helical" evidence="2">
    <location>
        <begin position="429"/>
        <end position="447"/>
    </location>
</feature>
<evidence type="ECO:0000256" key="1">
    <source>
        <dbReference type="SAM" id="Coils"/>
    </source>
</evidence>
<name>A0ABW3JYT0_9BACT</name>
<proteinExistence type="predicted"/>
<feature type="transmembrane region" description="Helical" evidence="2">
    <location>
        <begin position="514"/>
        <end position="534"/>
    </location>
</feature>
<feature type="transmembrane region" description="Helical" evidence="2">
    <location>
        <begin position="724"/>
        <end position="742"/>
    </location>
</feature>
<feature type="transmembrane region" description="Helical" evidence="2">
    <location>
        <begin position="577"/>
        <end position="598"/>
    </location>
</feature>
<dbReference type="EMBL" id="JBHTKA010000001">
    <property type="protein sequence ID" value="MFD0998992.1"/>
    <property type="molecule type" value="Genomic_DNA"/>
</dbReference>
<feature type="transmembrane region" description="Helical" evidence="2">
    <location>
        <begin position="311"/>
        <end position="330"/>
    </location>
</feature>
<dbReference type="InterPro" id="IPR019286">
    <property type="entry name" value="DUF2339_TM"/>
</dbReference>
<gene>
    <name evidence="3" type="ORF">ACFQ21_06715</name>
</gene>
<feature type="transmembrane region" description="Helical" evidence="2">
    <location>
        <begin position="286"/>
        <end position="306"/>
    </location>
</feature>
<dbReference type="Pfam" id="PF10101">
    <property type="entry name" value="DUF2339"/>
    <property type="match status" value="1"/>
</dbReference>
<feature type="transmembrane region" description="Helical" evidence="2">
    <location>
        <begin position="183"/>
        <end position="200"/>
    </location>
</feature>
<feature type="transmembrane region" description="Helical" evidence="2">
    <location>
        <begin position="207"/>
        <end position="230"/>
    </location>
</feature>
<feature type="transmembrane region" description="Helical" evidence="2">
    <location>
        <begin position="778"/>
        <end position="795"/>
    </location>
</feature>
<comment type="caution">
    <text evidence="3">The sequence shown here is derived from an EMBL/GenBank/DDBJ whole genome shotgun (WGS) entry which is preliminary data.</text>
</comment>
<feature type="coiled-coil region" evidence="1">
    <location>
        <begin position="20"/>
        <end position="47"/>
    </location>
</feature>
<evidence type="ECO:0000313" key="4">
    <source>
        <dbReference type="Proteomes" id="UP001597112"/>
    </source>
</evidence>
<feature type="transmembrane region" description="Helical" evidence="2">
    <location>
        <begin position="610"/>
        <end position="628"/>
    </location>
</feature>
<feature type="transmembrane region" description="Helical" evidence="2">
    <location>
        <begin position="453"/>
        <end position="469"/>
    </location>
</feature>
<feature type="transmembrane region" description="Helical" evidence="2">
    <location>
        <begin position="476"/>
        <end position="494"/>
    </location>
</feature>
<evidence type="ECO:0000256" key="2">
    <source>
        <dbReference type="SAM" id="Phobius"/>
    </source>
</evidence>
<dbReference type="PANTHER" id="PTHR38434:SF1">
    <property type="entry name" value="BLL2549 PROTEIN"/>
    <property type="match status" value="1"/>
</dbReference>
<feature type="transmembrane region" description="Helical" evidence="2">
    <location>
        <begin position="262"/>
        <end position="280"/>
    </location>
</feature>
<feature type="transmembrane region" description="Helical" evidence="2">
    <location>
        <begin position="6"/>
        <end position="23"/>
    </location>
</feature>
<keyword evidence="2" id="KW-0472">Membrane</keyword>
<feature type="transmembrane region" description="Helical" evidence="2">
    <location>
        <begin position="546"/>
        <end position="565"/>
    </location>
</feature>
<feature type="transmembrane region" description="Helical" evidence="2">
    <location>
        <begin position="648"/>
        <end position="666"/>
    </location>
</feature>
<feature type="transmembrane region" description="Helical" evidence="2">
    <location>
        <begin position="403"/>
        <end position="420"/>
    </location>
</feature>
<keyword evidence="2" id="KW-1133">Transmembrane helix</keyword>
<reference evidence="4" key="1">
    <citation type="journal article" date="2019" name="Int. J. Syst. Evol. Microbiol.">
        <title>The Global Catalogue of Microorganisms (GCM) 10K type strain sequencing project: providing services to taxonomists for standard genome sequencing and annotation.</title>
        <authorList>
            <consortium name="The Broad Institute Genomics Platform"/>
            <consortium name="The Broad Institute Genome Sequencing Center for Infectious Disease"/>
            <person name="Wu L."/>
            <person name="Ma J."/>
        </authorList>
    </citation>
    <scope>NUCLEOTIDE SEQUENCE [LARGE SCALE GENOMIC DNA]</scope>
    <source>
        <strain evidence="4">CCUG 58938</strain>
    </source>
</reference>
<keyword evidence="4" id="KW-1185">Reference proteome</keyword>
<evidence type="ECO:0000313" key="3">
    <source>
        <dbReference type="EMBL" id="MFD0998992.1"/>
    </source>
</evidence>
<feature type="transmembrane region" description="Helical" evidence="2">
    <location>
        <begin position="236"/>
        <end position="255"/>
    </location>
</feature>
<organism evidence="3 4">
    <name type="scientific">Ohtaekwangia kribbensis</name>
    <dbReference type="NCBI Taxonomy" id="688913"/>
    <lineage>
        <taxon>Bacteria</taxon>
        <taxon>Pseudomonadati</taxon>
        <taxon>Bacteroidota</taxon>
        <taxon>Cytophagia</taxon>
        <taxon>Cytophagales</taxon>
        <taxon>Fulvivirgaceae</taxon>
        <taxon>Ohtaekwangia</taxon>
    </lineage>
</organism>
<dbReference type="PANTHER" id="PTHR38434">
    <property type="entry name" value="BLL2549 PROTEIN"/>
    <property type="match status" value="1"/>
</dbReference>
<accession>A0ABW3JYT0</accession>
<feature type="transmembrane region" description="Helical" evidence="2">
    <location>
        <begin position="372"/>
        <end position="391"/>
    </location>
</feature>
<feature type="transmembrane region" description="Helical" evidence="2">
    <location>
        <begin position="749"/>
        <end position="766"/>
    </location>
</feature>
<feature type="transmembrane region" description="Helical" evidence="2">
    <location>
        <begin position="342"/>
        <end position="360"/>
    </location>
</feature>
<dbReference type="RefSeq" id="WP_377576631.1">
    <property type="nucleotide sequence ID" value="NZ_JBHTKA010000001.1"/>
</dbReference>